<dbReference type="AlphaFoldDB" id="A0A1J5RJE8"/>
<proteinExistence type="predicted"/>
<reference evidence="1" key="1">
    <citation type="submission" date="2016-10" db="EMBL/GenBank/DDBJ databases">
        <title>Sequence of Gallionella enrichment culture.</title>
        <authorList>
            <person name="Poehlein A."/>
            <person name="Muehling M."/>
            <person name="Daniel R."/>
        </authorList>
    </citation>
    <scope>NUCLEOTIDE SEQUENCE</scope>
</reference>
<gene>
    <name evidence="1" type="ORF">GALL_259480</name>
</gene>
<comment type="caution">
    <text evidence="1">The sequence shown here is derived from an EMBL/GenBank/DDBJ whole genome shotgun (WGS) entry which is preliminary data.</text>
</comment>
<sequence>MANATASAVERDLQSIPFHAHVVHVWRQPEPTKHAFAWRVVRDVDQQEIAAGAADTTSQAWEQALAAAGHESPSQGLEFTGTRASAREDCAWDWETKSMCRDDYPKCPSDVFSRLERITRAAMGADAIADLLFQNNIEVDKGVAEDGSPLRMRTVEGLTRALGCLAEYVMEEAHRCALEVSHE</sequence>
<organism evidence="1">
    <name type="scientific">mine drainage metagenome</name>
    <dbReference type="NCBI Taxonomy" id="410659"/>
    <lineage>
        <taxon>unclassified sequences</taxon>
        <taxon>metagenomes</taxon>
        <taxon>ecological metagenomes</taxon>
    </lineage>
</organism>
<name>A0A1J5RJE8_9ZZZZ</name>
<accession>A0A1J5RJE8</accession>
<protein>
    <submittedName>
        <fullName evidence="1">Uncharacterized protein</fullName>
    </submittedName>
</protein>
<evidence type="ECO:0000313" key="1">
    <source>
        <dbReference type="EMBL" id="OIQ92111.1"/>
    </source>
</evidence>
<dbReference type="EMBL" id="MLJW01000240">
    <property type="protein sequence ID" value="OIQ92111.1"/>
    <property type="molecule type" value="Genomic_DNA"/>
</dbReference>